<accession>A0AAE8YAM6</accession>
<dbReference type="KEGG" id="vg:70081145"/>
<reference evidence="1 2" key="1">
    <citation type="submission" date="2021-09" db="EMBL/GenBank/DDBJ databases">
        <authorList>
            <person name="DeLeon-Fernandez R.L."/>
            <person name="Alejandro-Iglesias T.M."/>
            <person name="Baez-Cruz V.A."/>
            <person name="Bragalone-Rodriguez T."/>
            <person name="Braun-Zayas A."/>
            <person name="Carattini-Rivera A.Z."/>
            <person name="Castello-Casta F.M."/>
            <person name="Delgado-Torres D.N."/>
            <person name="Lopez-Castro L."/>
            <person name="Rivera-Torres A.P."/>
            <person name="Rodriguez-Diaz E.A."/>
            <person name="Tejas-Delatorre P.J."/>
            <person name="Torres-Carro S.E."/>
            <person name="Tristani-Rodriguez M."/>
            <person name="Vazquez E."/>
            <person name="Molloy S.D."/>
            <person name="Garlena R.A."/>
            <person name="Russell D.A."/>
            <person name="Jacobs-Sera D."/>
            <person name="Hatfull G.F."/>
        </authorList>
    </citation>
    <scope>NUCLEOTIDE SEQUENCE [LARGE SCALE GENOMIC DNA]</scope>
</reference>
<name>A0AAE8YAM6_9CAUD</name>
<dbReference type="GeneID" id="70081145"/>
<proteinExistence type="predicted"/>
<gene>
    <name evidence="1" type="primary">74</name>
    <name evidence="1" type="ORF">SEA_KUDEFRE_74</name>
</gene>
<sequence length="33" mass="3827">MRSYENEAEVPVLIWGNLVYLDDEGGTTRVDER</sequence>
<keyword evidence="2" id="KW-1185">Reference proteome</keyword>
<dbReference type="RefSeq" id="YP_010246593.1">
    <property type="nucleotide sequence ID" value="NC_060136.1"/>
</dbReference>
<dbReference type="Proteomes" id="UP000827737">
    <property type="component" value="Segment"/>
</dbReference>
<evidence type="ECO:0000313" key="1">
    <source>
        <dbReference type="EMBL" id="UDL15366.1"/>
    </source>
</evidence>
<organism evidence="1 2">
    <name type="scientific">Gordonia phage Kudefre</name>
    <dbReference type="NCBI Taxonomy" id="2885975"/>
    <lineage>
        <taxon>Viruses</taxon>
        <taxon>Duplodnaviria</taxon>
        <taxon>Heunggongvirae</taxon>
        <taxon>Uroviricota</taxon>
        <taxon>Caudoviricetes</taxon>
        <taxon>Deeyouvirinae</taxon>
        <taxon>Octobienvirus</taxon>
        <taxon>Octobienvirus kudefre</taxon>
    </lineage>
</organism>
<protein>
    <submittedName>
        <fullName evidence="1">Uncharacterized protein</fullName>
    </submittedName>
</protein>
<dbReference type="EMBL" id="OK040786">
    <property type="protein sequence ID" value="UDL15366.1"/>
    <property type="molecule type" value="Genomic_DNA"/>
</dbReference>
<evidence type="ECO:0000313" key="2">
    <source>
        <dbReference type="Proteomes" id="UP000827737"/>
    </source>
</evidence>